<dbReference type="AlphaFoldDB" id="A0A6A8A5I3"/>
<name>A0A6A8A5I3_9HYPH</name>
<dbReference type="PANTHER" id="PTHR44591">
    <property type="entry name" value="STRESS RESPONSE REGULATOR PROTEIN 1"/>
    <property type="match status" value="1"/>
</dbReference>
<evidence type="ECO:0000313" key="6">
    <source>
        <dbReference type="EMBL" id="MQY46612.1"/>
    </source>
</evidence>
<dbReference type="SMART" id="SM00448">
    <property type="entry name" value="REC"/>
    <property type="match status" value="1"/>
</dbReference>
<dbReference type="PANTHER" id="PTHR44591:SF3">
    <property type="entry name" value="RESPONSE REGULATORY DOMAIN-CONTAINING PROTEIN"/>
    <property type="match status" value="1"/>
</dbReference>
<dbReference type="Pfam" id="PF00072">
    <property type="entry name" value="Response_reg"/>
    <property type="match status" value="1"/>
</dbReference>
<accession>A0A6A8A5I3</accession>
<reference evidence="6 7" key="1">
    <citation type="submission" date="2019-11" db="EMBL/GenBank/DDBJ databases">
        <title>Genome analysis of Rhizobacterium cereale a novel genus and species isolated from maize roots in North Spain.</title>
        <authorList>
            <person name="Menendez E."/>
            <person name="Flores-Felix J.D."/>
            <person name="Ramirez-Bahena M.-H."/>
            <person name="Igual J.M."/>
            <person name="Garcia-Fraile P."/>
            <person name="Peix A."/>
            <person name="Velazquez E."/>
        </authorList>
    </citation>
    <scope>NUCLEOTIDE SEQUENCE [LARGE SCALE GENOMIC DNA]</scope>
    <source>
        <strain evidence="6 7">RZME27</strain>
    </source>
</reference>
<dbReference type="Gene3D" id="3.40.50.2300">
    <property type="match status" value="1"/>
</dbReference>
<evidence type="ECO:0000256" key="3">
    <source>
        <dbReference type="ARBA" id="ARBA00023163"/>
    </source>
</evidence>
<gene>
    <name evidence="6" type="ORF">GAO09_11220</name>
</gene>
<evidence type="ECO:0000259" key="5">
    <source>
        <dbReference type="PROSITE" id="PS50110"/>
    </source>
</evidence>
<keyword evidence="7" id="KW-1185">Reference proteome</keyword>
<comment type="caution">
    <text evidence="6">The sequence shown here is derived from an EMBL/GenBank/DDBJ whole genome shotgun (WGS) entry which is preliminary data.</text>
</comment>
<sequence length="128" mass="14243">MGQLKQPNRQAVLVVEDEPLLRMMAMDVVEDAGFEPVEARDADEAIKILEARTDITIVFTDVDIPGSMNGLKLAAAIGDRWPPIEIIITSGHFRLNDSSIPARTVFFPKPYDHAEIVVTLRWMATQSP</sequence>
<dbReference type="SUPFAM" id="SSF52172">
    <property type="entry name" value="CheY-like"/>
    <property type="match status" value="1"/>
</dbReference>
<proteinExistence type="predicted"/>
<organism evidence="6 7">
    <name type="scientific">Endobacterium cereale</name>
    <dbReference type="NCBI Taxonomy" id="2663029"/>
    <lineage>
        <taxon>Bacteria</taxon>
        <taxon>Pseudomonadati</taxon>
        <taxon>Pseudomonadota</taxon>
        <taxon>Alphaproteobacteria</taxon>
        <taxon>Hyphomicrobiales</taxon>
        <taxon>Rhizobiaceae</taxon>
        <taxon>Endobacterium</taxon>
    </lineage>
</organism>
<dbReference type="EMBL" id="WIXI01000041">
    <property type="protein sequence ID" value="MQY46612.1"/>
    <property type="molecule type" value="Genomic_DNA"/>
</dbReference>
<evidence type="ECO:0000256" key="1">
    <source>
        <dbReference type="ARBA" id="ARBA00022553"/>
    </source>
</evidence>
<feature type="modified residue" description="4-aspartylphosphate" evidence="4">
    <location>
        <position position="61"/>
    </location>
</feature>
<dbReference type="Proteomes" id="UP000435138">
    <property type="component" value="Unassembled WGS sequence"/>
</dbReference>
<dbReference type="InterPro" id="IPR011006">
    <property type="entry name" value="CheY-like_superfamily"/>
</dbReference>
<dbReference type="RefSeq" id="WP_153354100.1">
    <property type="nucleotide sequence ID" value="NZ_JAYKOO010000014.1"/>
</dbReference>
<keyword evidence="2" id="KW-0805">Transcription regulation</keyword>
<protein>
    <submittedName>
        <fullName evidence="6">Response regulator</fullName>
    </submittedName>
</protein>
<keyword evidence="3" id="KW-0804">Transcription</keyword>
<keyword evidence="1 4" id="KW-0597">Phosphoprotein</keyword>
<evidence type="ECO:0000256" key="4">
    <source>
        <dbReference type="PROSITE-ProRule" id="PRU00169"/>
    </source>
</evidence>
<dbReference type="PROSITE" id="PS50110">
    <property type="entry name" value="RESPONSE_REGULATORY"/>
    <property type="match status" value="1"/>
</dbReference>
<evidence type="ECO:0000313" key="7">
    <source>
        <dbReference type="Proteomes" id="UP000435138"/>
    </source>
</evidence>
<dbReference type="InterPro" id="IPR001789">
    <property type="entry name" value="Sig_transdc_resp-reg_receiver"/>
</dbReference>
<dbReference type="GO" id="GO:0000160">
    <property type="term" value="P:phosphorelay signal transduction system"/>
    <property type="evidence" value="ECO:0007669"/>
    <property type="project" value="InterPro"/>
</dbReference>
<evidence type="ECO:0000256" key="2">
    <source>
        <dbReference type="ARBA" id="ARBA00023015"/>
    </source>
</evidence>
<feature type="domain" description="Response regulatory" evidence="5">
    <location>
        <begin position="11"/>
        <end position="124"/>
    </location>
</feature>
<dbReference type="InterPro" id="IPR050595">
    <property type="entry name" value="Bact_response_regulator"/>
</dbReference>